<protein>
    <recommendedName>
        <fullName evidence="4">Myb-like domain-containing protein</fullName>
    </recommendedName>
</protein>
<dbReference type="Proteomes" id="UP000799764">
    <property type="component" value="Unassembled WGS sequence"/>
</dbReference>
<comment type="caution">
    <text evidence="2">The sequence shown here is derived from an EMBL/GenBank/DDBJ whole genome shotgun (WGS) entry which is preliminary data.</text>
</comment>
<evidence type="ECO:0000313" key="2">
    <source>
        <dbReference type="EMBL" id="KAF2443419.1"/>
    </source>
</evidence>
<feature type="compositionally biased region" description="Polar residues" evidence="1">
    <location>
        <begin position="245"/>
        <end position="266"/>
    </location>
</feature>
<feature type="compositionally biased region" description="Polar residues" evidence="1">
    <location>
        <begin position="277"/>
        <end position="291"/>
    </location>
</feature>
<dbReference type="AlphaFoldDB" id="A0A9P4U9G8"/>
<accession>A0A9P4U9G8</accession>
<keyword evidence="3" id="KW-1185">Reference proteome</keyword>
<evidence type="ECO:0008006" key="4">
    <source>
        <dbReference type="Google" id="ProtNLM"/>
    </source>
</evidence>
<feature type="compositionally biased region" description="Basic and acidic residues" evidence="1">
    <location>
        <begin position="149"/>
        <end position="158"/>
    </location>
</feature>
<reference evidence="2" key="1">
    <citation type="journal article" date="2020" name="Stud. Mycol.">
        <title>101 Dothideomycetes genomes: a test case for predicting lifestyles and emergence of pathogens.</title>
        <authorList>
            <person name="Haridas S."/>
            <person name="Albert R."/>
            <person name="Binder M."/>
            <person name="Bloem J."/>
            <person name="Labutti K."/>
            <person name="Salamov A."/>
            <person name="Andreopoulos B."/>
            <person name="Baker S."/>
            <person name="Barry K."/>
            <person name="Bills G."/>
            <person name="Bluhm B."/>
            <person name="Cannon C."/>
            <person name="Castanera R."/>
            <person name="Culley D."/>
            <person name="Daum C."/>
            <person name="Ezra D."/>
            <person name="Gonzalez J."/>
            <person name="Henrissat B."/>
            <person name="Kuo A."/>
            <person name="Liang C."/>
            <person name="Lipzen A."/>
            <person name="Lutzoni F."/>
            <person name="Magnuson J."/>
            <person name="Mondo S."/>
            <person name="Nolan M."/>
            <person name="Ohm R."/>
            <person name="Pangilinan J."/>
            <person name="Park H.-J."/>
            <person name="Ramirez L."/>
            <person name="Alfaro M."/>
            <person name="Sun H."/>
            <person name="Tritt A."/>
            <person name="Yoshinaga Y."/>
            <person name="Zwiers L.-H."/>
            <person name="Turgeon B."/>
            <person name="Goodwin S."/>
            <person name="Spatafora J."/>
            <person name="Crous P."/>
            <person name="Grigoriev I."/>
        </authorList>
    </citation>
    <scope>NUCLEOTIDE SEQUENCE</scope>
    <source>
        <strain evidence="2">CBS 690.94</strain>
    </source>
</reference>
<gene>
    <name evidence="2" type="ORF">P171DRAFT_37205</name>
</gene>
<dbReference type="EMBL" id="MU001502">
    <property type="protein sequence ID" value="KAF2443419.1"/>
    <property type="molecule type" value="Genomic_DNA"/>
</dbReference>
<feature type="compositionally biased region" description="Low complexity" evidence="1">
    <location>
        <begin position="199"/>
        <end position="209"/>
    </location>
</feature>
<evidence type="ECO:0000256" key="1">
    <source>
        <dbReference type="SAM" id="MobiDB-lite"/>
    </source>
</evidence>
<feature type="compositionally biased region" description="Polar residues" evidence="1">
    <location>
        <begin position="172"/>
        <end position="182"/>
    </location>
</feature>
<dbReference type="OrthoDB" id="5371646at2759"/>
<proteinExistence type="predicted"/>
<evidence type="ECO:0000313" key="3">
    <source>
        <dbReference type="Proteomes" id="UP000799764"/>
    </source>
</evidence>
<sequence>MDPHEQPWSEHERVNLLAEVLLKAGTSPSRVLFGAIRDSGIQVRWNDLVLPNGRSLGSCHRAFDDLAAQVQPSEYRHPIPPPTAPIIYPGGREIPQKRPHPESYAPIQPRPSQPQYMGIPNQPTYGAAVPSVGEPANKKKRGRPPKAVTEMRRQEAQAKGEPYPPPRKARPSITSRDPSQASPGGPLSYARTPPSASLAAPTGAATPQGTQPPEPNTESSSGKKKQKPAPLELGSPPHLFRPATENPSSVFSNFTPNSAPFSSSPRKSNEPHVSHVQYGSQGPSPRQSLGSESRDVRMEGVEDTQPRTTTPHSFKDTVGI</sequence>
<feature type="region of interest" description="Disordered" evidence="1">
    <location>
        <begin position="74"/>
        <end position="320"/>
    </location>
</feature>
<organism evidence="2 3">
    <name type="scientific">Karstenula rhodostoma CBS 690.94</name>
    <dbReference type="NCBI Taxonomy" id="1392251"/>
    <lineage>
        <taxon>Eukaryota</taxon>
        <taxon>Fungi</taxon>
        <taxon>Dikarya</taxon>
        <taxon>Ascomycota</taxon>
        <taxon>Pezizomycotina</taxon>
        <taxon>Dothideomycetes</taxon>
        <taxon>Pleosporomycetidae</taxon>
        <taxon>Pleosporales</taxon>
        <taxon>Massarineae</taxon>
        <taxon>Didymosphaeriaceae</taxon>
        <taxon>Karstenula</taxon>
    </lineage>
</organism>
<name>A0A9P4U9G8_9PLEO</name>